<accession>A0A975HM25</accession>
<dbReference type="EMBL" id="CP072133">
    <property type="protein sequence ID" value="QTH72698.1"/>
    <property type="molecule type" value="Genomic_DNA"/>
</dbReference>
<protein>
    <recommendedName>
        <fullName evidence="3">Cysteine-rich CWC</fullName>
    </recommendedName>
</protein>
<evidence type="ECO:0000313" key="2">
    <source>
        <dbReference type="Proteomes" id="UP000664904"/>
    </source>
</evidence>
<gene>
    <name evidence="1" type="ORF">J5O05_07920</name>
</gene>
<proteinExistence type="predicted"/>
<name>A0A975HM25_9GAMM</name>
<dbReference type="KEGG" id="pxi:J5O05_07920"/>
<reference evidence="1" key="1">
    <citation type="submission" date="2021-03" db="EMBL/GenBank/DDBJ databases">
        <title>Complete Genome of Pseudoalteromonas xiamenensis STKMTI.2, a new potential marine bacterium producing anti-Vibrio compounds.</title>
        <authorList>
            <person name="Handayani D.P."/>
            <person name="Isnansetyo A."/>
            <person name="Istiqomah I."/>
            <person name="Jumina J."/>
        </authorList>
    </citation>
    <scope>NUCLEOTIDE SEQUENCE</scope>
    <source>
        <strain evidence="1">STKMTI.2</strain>
    </source>
</reference>
<organism evidence="1 2">
    <name type="scientific">Pseudoalteromonas xiamenensis</name>
    <dbReference type="NCBI Taxonomy" id="882626"/>
    <lineage>
        <taxon>Bacteria</taxon>
        <taxon>Pseudomonadati</taxon>
        <taxon>Pseudomonadota</taxon>
        <taxon>Gammaproteobacteria</taxon>
        <taxon>Alteromonadales</taxon>
        <taxon>Pseudoalteromonadaceae</taxon>
        <taxon>Pseudoalteromonas</taxon>
    </lineage>
</organism>
<dbReference type="Proteomes" id="UP000664904">
    <property type="component" value="Chromosome"/>
</dbReference>
<dbReference type="InterPro" id="IPR040807">
    <property type="entry name" value="DUF5522"/>
</dbReference>
<dbReference type="RefSeq" id="WP_208844322.1">
    <property type="nucleotide sequence ID" value="NZ_CP072133.1"/>
</dbReference>
<evidence type="ECO:0000313" key="1">
    <source>
        <dbReference type="EMBL" id="QTH72698.1"/>
    </source>
</evidence>
<evidence type="ECO:0008006" key="3">
    <source>
        <dbReference type="Google" id="ProtNLM"/>
    </source>
</evidence>
<dbReference type="AlphaFoldDB" id="A0A975HM25"/>
<dbReference type="Pfam" id="PF17653">
    <property type="entry name" value="DUF5522"/>
    <property type="match status" value="1"/>
</dbReference>
<sequence>MTTQCTACHQTMACNPDGCWCMTLPAILPLNEGAGCYCRDCLLTKIHTYLDALSAKPIAEQLAIAAPYKQAPLQEGLDYHIEDGLMVLGRWYHLRRGACCGNGCRHCPYS</sequence>
<keyword evidence="2" id="KW-1185">Reference proteome</keyword>